<name>A0A7I8DIR8_9FIRM</name>
<keyword evidence="1" id="KW-1133">Transmembrane helix</keyword>
<sequence length="52" mass="5856">MRKPTVFFISVICLLSGIILGFLLSPVKFGLGNDCGNTTNNYYNKKEQEQQD</sequence>
<organism evidence="2 3">
    <name type="scientific">Anaerocolumna chitinilytica</name>
    <dbReference type="NCBI Taxonomy" id="1727145"/>
    <lineage>
        <taxon>Bacteria</taxon>
        <taxon>Bacillati</taxon>
        <taxon>Bacillota</taxon>
        <taxon>Clostridia</taxon>
        <taxon>Lachnospirales</taxon>
        <taxon>Lachnospiraceae</taxon>
        <taxon>Anaerocolumna</taxon>
    </lineage>
</organism>
<evidence type="ECO:0000256" key="1">
    <source>
        <dbReference type="SAM" id="Phobius"/>
    </source>
</evidence>
<keyword evidence="3" id="KW-1185">Reference proteome</keyword>
<reference evidence="2 3" key="2">
    <citation type="submission" date="2020-08" db="EMBL/GenBank/DDBJ databases">
        <authorList>
            <person name="Ueki A."/>
            <person name="Tonouchi A."/>
        </authorList>
    </citation>
    <scope>NUCLEOTIDE SEQUENCE [LARGE SCALE GENOMIC DNA]</scope>
    <source>
        <strain evidence="2 3">CTTW</strain>
    </source>
</reference>
<keyword evidence="1" id="KW-0472">Membrane</keyword>
<evidence type="ECO:0000313" key="2">
    <source>
        <dbReference type="EMBL" id="BCJ98329.1"/>
    </source>
</evidence>
<feature type="transmembrane region" description="Helical" evidence="1">
    <location>
        <begin position="6"/>
        <end position="24"/>
    </location>
</feature>
<evidence type="ECO:0000313" key="3">
    <source>
        <dbReference type="Proteomes" id="UP000515703"/>
    </source>
</evidence>
<dbReference type="AlphaFoldDB" id="A0A7I8DIR8"/>
<dbReference type="EMBL" id="AP023368">
    <property type="protein sequence ID" value="BCJ98329.1"/>
    <property type="molecule type" value="Genomic_DNA"/>
</dbReference>
<dbReference type="RefSeq" id="WP_185258664.1">
    <property type="nucleotide sequence ID" value="NZ_AP023368.1"/>
</dbReference>
<protein>
    <submittedName>
        <fullName evidence="2">Uncharacterized protein</fullName>
    </submittedName>
</protein>
<accession>A0A7I8DIR8</accession>
<proteinExistence type="predicted"/>
<keyword evidence="1" id="KW-0812">Transmembrane</keyword>
<gene>
    <name evidence="2" type="ORF">bsdcttw_13700</name>
</gene>
<reference evidence="2 3" key="1">
    <citation type="submission" date="2020-08" db="EMBL/GenBank/DDBJ databases">
        <title>Draft genome sequencing of an Anaerocolumna strain isolated from anoxic soil subjected to BSD treatment.</title>
        <authorList>
            <person name="Uek A."/>
            <person name="Tonouchi A."/>
        </authorList>
    </citation>
    <scope>NUCLEOTIDE SEQUENCE [LARGE SCALE GENOMIC DNA]</scope>
    <source>
        <strain evidence="2 3">CTTW</strain>
    </source>
</reference>
<dbReference type="KEGG" id="acht:bsdcttw_13700"/>
<dbReference type="Proteomes" id="UP000515703">
    <property type="component" value="Chromosome"/>
</dbReference>